<keyword evidence="2" id="KW-0472">Membrane</keyword>
<keyword evidence="2" id="KW-1133">Transmembrane helix</keyword>
<name>A0A366ELC4_9BACI</name>
<dbReference type="SUPFAM" id="SSF52540">
    <property type="entry name" value="P-loop containing nucleoside triphosphate hydrolases"/>
    <property type="match status" value="1"/>
</dbReference>
<dbReference type="OrthoDB" id="9816479at2"/>
<evidence type="ECO:0000313" key="4">
    <source>
        <dbReference type="EMBL" id="RBP02520.1"/>
    </source>
</evidence>
<dbReference type="InterPro" id="IPR045063">
    <property type="entry name" value="Dynamin_N"/>
</dbReference>
<dbReference type="PANTHER" id="PTHR43681:SF1">
    <property type="entry name" value="SARCALUMENIN"/>
    <property type="match status" value="1"/>
</dbReference>
<feature type="transmembrane region" description="Helical" evidence="2">
    <location>
        <begin position="540"/>
        <end position="565"/>
    </location>
</feature>
<gene>
    <name evidence="4" type="ORF">DET59_11483</name>
</gene>
<feature type="domain" description="Dynamin N-terminal" evidence="3">
    <location>
        <begin position="95"/>
        <end position="281"/>
    </location>
</feature>
<dbReference type="PANTHER" id="PTHR43681">
    <property type="entry name" value="TRANSMEMBRANE GTPASE FZO"/>
    <property type="match status" value="1"/>
</dbReference>
<keyword evidence="2" id="KW-0812">Transmembrane</keyword>
<proteinExistence type="predicted"/>
<evidence type="ECO:0000259" key="3">
    <source>
        <dbReference type="Pfam" id="PF00350"/>
    </source>
</evidence>
<dbReference type="EMBL" id="QNRJ01000014">
    <property type="protein sequence ID" value="RBP02520.1"/>
    <property type="molecule type" value="Genomic_DNA"/>
</dbReference>
<dbReference type="InterPro" id="IPR051943">
    <property type="entry name" value="TRAFAC_Dynamin-like_GTPase"/>
</dbReference>
<dbReference type="Proteomes" id="UP000252118">
    <property type="component" value="Unassembled WGS sequence"/>
</dbReference>
<sequence>MSEVQLKERRNALSGFEHYTSIMRQLERKREERLDDVVRKQLNHYRGLSDDFRSDLSEIHEDRPNKTGRLLSFLEDYNTRYKSLIKGLDESFMLFVVGTGKYGKSTLINALLETEAAEVGVLPKTWKIDIYRKDIPVDQVLIKHRDNKEQKVSVEQAKIIIKVEEKRRSDSERIVNEKLKEYKNKVSSFEAFKELKLKLEREEIYNSDIVEMHWGMKEAPILENFYVVDTPGLTQRIMGEVRTNVQDYYHKADGVLWMLDATSIAASNAKKLVQDLEESLAKVGGKHQQNIIAVLNRIDLVYANQGEDGVKRVLADAEDIYKGFFRAIVPFSATQAFKGAVSKNEQMFAVSGMKILMEEIQHAFYKNAKSIQCNKKKESCSTYNNQVSATVIQYTDHLGRDMAKYREEMKKVDEQVKKECQKQVNYAKAQLNSYRKRVEENIRYQVETFINIKDSHAQKEFVNEEIFETERLVSMIKDLQNEASSAFSKLAENYINKIYFTEYPNLKKQNSTGLQKDIAFQINIGRDNAEEDLITYGSGVAAGLVASLFLGPLGLIVGGIVSWFAKQGIRDKVRNSLTEELNSMIKDLTKKVSSSIFTMKEDAYNEIISSTTNSFIEVYSFDHLTNLKKGEKEVGNVLSEGYKLIEDISKPTPDYYPALKEYLL</sequence>
<dbReference type="InterPro" id="IPR027417">
    <property type="entry name" value="P-loop_NTPase"/>
</dbReference>
<dbReference type="Pfam" id="PF00350">
    <property type="entry name" value="Dynamin_N"/>
    <property type="match status" value="1"/>
</dbReference>
<organism evidence="4 5">
    <name type="scientific">Rossellomorea aquimaris</name>
    <dbReference type="NCBI Taxonomy" id="189382"/>
    <lineage>
        <taxon>Bacteria</taxon>
        <taxon>Bacillati</taxon>
        <taxon>Bacillota</taxon>
        <taxon>Bacilli</taxon>
        <taxon>Bacillales</taxon>
        <taxon>Bacillaceae</taxon>
        <taxon>Rossellomorea</taxon>
    </lineage>
</organism>
<dbReference type="AlphaFoldDB" id="A0A366ELC4"/>
<evidence type="ECO:0000256" key="2">
    <source>
        <dbReference type="SAM" id="Phobius"/>
    </source>
</evidence>
<dbReference type="RefSeq" id="WP_113970587.1">
    <property type="nucleotide sequence ID" value="NZ_QNRJ01000014.1"/>
</dbReference>
<protein>
    <submittedName>
        <fullName evidence="4">Dynamin family protein</fullName>
    </submittedName>
</protein>
<feature type="coiled-coil region" evidence="1">
    <location>
        <begin position="402"/>
        <end position="437"/>
    </location>
</feature>
<evidence type="ECO:0000256" key="1">
    <source>
        <dbReference type="SAM" id="Coils"/>
    </source>
</evidence>
<accession>A0A366ELC4</accession>
<evidence type="ECO:0000313" key="5">
    <source>
        <dbReference type="Proteomes" id="UP000252118"/>
    </source>
</evidence>
<reference evidence="4 5" key="1">
    <citation type="submission" date="2018-06" db="EMBL/GenBank/DDBJ databases">
        <title>Freshwater and sediment microbial communities from various areas in North America, analyzing microbe dynamics in response to fracking.</title>
        <authorList>
            <person name="Lamendella R."/>
        </authorList>
    </citation>
    <scope>NUCLEOTIDE SEQUENCE [LARGE SCALE GENOMIC DNA]</scope>
    <source>
        <strain evidence="4 5">97B</strain>
    </source>
</reference>
<keyword evidence="1" id="KW-0175">Coiled coil</keyword>
<comment type="caution">
    <text evidence="4">The sequence shown here is derived from an EMBL/GenBank/DDBJ whole genome shotgun (WGS) entry which is preliminary data.</text>
</comment>
<dbReference type="Gene3D" id="3.40.50.300">
    <property type="entry name" value="P-loop containing nucleotide triphosphate hydrolases"/>
    <property type="match status" value="1"/>
</dbReference>